<feature type="region of interest" description="Disordered" evidence="1">
    <location>
        <begin position="1"/>
        <end position="66"/>
    </location>
</feature>
<comment type="caution">
    <text evidence="2">The sequence shown here is derived from an EMBL/GenBank/DDBJ whole genome shotgun (WGS) entry which is preliminary data.</text>
</comment>
<gene>
    <name evidence="2" type="ORF">ECRASSUSDP1_LOCUS21822</name>
</gene>
<name>A0AAD1XWX9_EUPCR</name>
<organism evidence="2 3">
    <name type="scientific">Euplotes crassus</name>
    <dbReference type="NCBI Taxonomy" id="5936"/>
    <lineage>
        <taxon>Eukaryota</taxon>
        <taxon>Sar</taxon>
        <taxon>Alveolata</taxon>
        <taxon>Ciliophora</taxon>
        <taxon>Intramacronucleata</taxon>
        <taxon>Spirotrichea</taxon>
        <taxon>Hypotrichia</taxon>
        <taxon>Euplotida</taxon>
        <taxon>Euplotidae</taxon>
        <taxon>Moneuplotes</taxon>
    </lineage>
</organism>
<proteinExistence type="predicted"/>
<evidence type="ECO:0000256" key="1">
    <source>
        <dbReference type="SAM" id="MobiDB-lite"/>
    </source>
</evidence>
<dbReference type="AlphaFoldDB" id="A0AAD1XWX9"/>
<dbReference type="Proteomes" id="UP001295684">
    <property type="component" value="Unassembled WGS sequence"/>
</dbReference>
<keyword evidence="3" id="KW-1185">Reference proteome</keyword>
<reference evidence="2" key="1">
    <citation type="submission" date="2023-07" db="EMBL/GenBank/DDBJ databases">
        <authorList>
            <consortium name="AG Swart"/>
            <person name="Singh M."/>
            <person name="Singh A."/>
            <person name="Seah K."/>
            <person name="Emmerich C."/>
        </authorList>
    </citation>
    <scope>NUCLEOTIDE SEQUENCE</scope>
    <source>
        <strain evidence="2">DP1</strain>
    </source>
</reference>
<dbReference type="EMBL" id="CAMPGE010022340">
    <property type="protein sequence ID" value="CAI2380388.1"/>
    <property type="molecule type" value="Genomic_DNA"/>
</dbReference>
<sequence>MSFNIRDFSSPSHLNQSQNRSRIRDDAKHSNSIMMSPIHRESRLTSPQPARPSVGSPLIGRRKTNLDSSNSRFLKSNFALSKGKVFNAKHRKTKLINTGPSNKMRISQVKEKSSFIDNRSVGIDQYLQFQHSKNNSSKIVDKDLYAIRSLLTRGLRIYHSTNTLIKILPTGSSYSKGNLMNILRDKFLLSGVDADRFTDHLFYEAGNVEKLSQAAKRISSFCGFDQGMRREENTVETIIRQINCTSGQLDSFDKKIRDSISSNQILPSDIRIAAYECGIKLDTERLCDYFLGRSLSLTQINAYVFRTLFLNNILSQSVEESKNTSFEEKKSANSIKSPTVSSSIHKKKIAPKKSLIKNPIGKLNLKKPSSKKSKIFSKIHQGMEDKGNYSEETVKEAFVFLIEKFYVRKLKISQVIGPYIMDKVYDGKEYQLIKRSKLFSALEKYQLLKDDTSENILKSLFQPLVQDFIDVGRIREMFADLGISEELPPQNKHLDYSSITGPTIRIFNRMIKYMDENKIDGITKILRKSMFKNFQVEVAQTGKTQFVPTIEAERLSKLLRGIYCIDPSEDLDEEFISFLELSPEKENFIMIAKLKKALKEIKACEYFRSFGIHRRQGFPNPYDPRNSADKDPQILKMMKDLSVESLNKKGLSDSDTNIRVQLALVNWKIRKFKELRIQETVKKACQKFKDLLEAKRIREGTIPVGGDIHDTLSPSNYSMPYRKNNNLVTATISDFVSIDLDDDEKINRSMIRKKFGLVSSCNYDQMRR</sequence>
<feature type="compositionally biased region" description="Polar residues" evidence="1">
    <location>
        <begin position="1"/>
        <end position="20"/>
    </location>
</feature>
<evidence type="ECO:0000313" key="3">
    <source>
        <dbReference type="Proteomes" id="UP001295684"/>
    </source>
</evidence>
<evidence type="ECO:0000313" key="2">
    <source>
        <dbReference type="EMBL" id="CAI2380388.1"/>
    </source>
</evidence>
<accession>A0AAD1XWX9</accession>
<protein>
    <submittedName>
        <fullName evidence="2">Uncharacterized protein</fullName>
    </submittedName>
</protein>